<dbReference type="InterPro" id="IPR027417">
    <property type="entry name" value="P-loop_NTPase"/>
</dbReference>
<dbReference type="STRING" id="915471.SAMN05216201_10640"/>
<dbReference type="OrthoDB" id="9768555at2"/>
<sequence>MASRSAKTPETTQPAQRLPAELAHAEELAALREADDGPRPEGWRLSPRAVRTFILGSGRDRRIARKIHGNDALVERAIVTLTGQRGLMLVGEPGTAKSLLSELLAAAISGDSTLTVQGGAGVVEEQIRYGWNYALLLRDGPGPASLVPGPLHRAMAGGGLLRFEEISRCVTEVQDCLVPVLSERLLHIPELKDVQPYLLARPGFNVIATANLRDRGVNEMSAALKRRFNFETMRPLDGIEAQARLIGEEVARELVAQRIGTEVLPQVLTLLATAFHELRAGMVEGTAIERPGTVLSTAEAISVACNAAADCWYFGEQRLRPAHLARYLVGTAIKDDDEDRRRFAEYLRIVARRRAGSEDWQDFVAGGQGA</sequence>
<reference evidence="4" key="1">
    <citation type="submission" date="2016-10" db="EMBL/GenBank/DDBJ databases">
        <authorList>
            <person name="Varghese N."/>
            <person name="Submissions S."/>
        </authorList>
    </citation>
    <scope>NUCLEOTIDE SEQUENCE [LARGE SCALE GENOMIC DNA]</scope>
    <source>
        <strain evidence="4">LMG 25967</strain>
    </source>
</reference>
<dbReference type="AlphaFoldDB" id="A0A1H6X7D3"/>
<dbReference type="GO" id="GO:0016887">
    <property type="term" value="F:ATP hydrolysis activity"/>
    <property type="evidence" value="ECO:0007669"/>
    <property type="project" value="InterPro"/>
</dbReference>
<dbReference type="InterPro" id="IPR011704">
    <property type="entry name" value="ATPase_dyneun-rel_AAA"/>
</dbReference>
<name>A0A1H6X7D3_9PSED</name>
<feature type="compositionally biased region" description="Polar residues" evidence="1">
    <location>
        <begin position="1"/>
        <end position="15"/>
    </location>
</feature>
<accession>A0A1H6X7D3</accession>
<dbReference type="Proteomes" id="UP000242930">
    <property type="component" value="Unassembled WGS sequence"/>
</dbReference>
<evidence type="ECO:0000259" key="2">
    <source>
        <dbReference type="Pfam" id="PF07728"/>
    </source>
</evidence>
<dbReference type="GO" id="GO:0005524">
    <property type="term" value="F:ATP binding"/>
    <property type="evidence" value="ECO:0007669"/>
    <property type="project" value="InterPro"/>
</dbReference>
<keyword evidence="4" id="KW-1185">Reference proteome</keyword>
<dbReference type="RefSeq" id="WP_090310028.1">
    <property type="nucleotide sequence ID" value="NZ_FNZE01000006.1"/>
</dbReference>
<dbReference type="SUPFAM" id="SSF52540">
    <property type="entry name" value="P-loop containing nucleoside triphosphate hydrolases"/>
    <property type="match status" value="1"/>
</dbReference>
<organism evidence="3 4">
    <name type="scientific">Pseudomonas linyingensis</name>
    <dbReference type="NCBI Taxonomy" id="915471"/>
    <lineage>
        <taxon>Bacteria</taxon>
        <taxon>Pseudomonadati</taxon>
        <taxon>Pseudomonadota</taxon>
        <taxon>Gammaproteobacteria</taxon>
        <taxon>Pseudomonadales</taxon>
        <taxon>Pseudomonadaceae</taxon>
        <taxon>Pseudomonas</taxon>
    </lineage>
</organism>
<dbReference type="PANTHER" id="PTHR42759">
    <property type="entry name" value="MOXR FAMILY PROTEIN"/>
    <property type="match status" value="1"/>
</dbReference>
<evidence type="ECO:0000313" key="4">
    <source>
        <dbReference type="Proteomes" id="UP000242930"/>
    </source>
</evidence>
<evidence type="ECO:0000313" key="3">
    <source>
        <dbReference type="EMBL" id="SEJ23956.1"/>
    </source>
</evidence>
<dbReference type="EMBL" id="FNZE01000006">
    <property type="protein sequence ID" value="SEJ23956.1"/>
    <property type="molecule type" value="Genomic_DNA"/>
</dbReference>
<feature type="domain" description="ATPase dynein-related AAA" evidence="2">
    <location>
        <begin position="87"/>
        <end position="228"/>
    </location>
</feature>
<gene>
    <name evidence="3" type="ORF">SAMN05216201_10640</name>
</gene>
<dbReference type="Gene3D" id="3.40.50.300">
    <property type="entry name" value="P-loop containing nucleotide triphosphate hydrolases"/>
    <property type="match status" value="1"/>
</dbReference>
<dbReference type="InterPro" id="IPR050764">
    <property type="entry name" value="CbbQ/NirQ/NorQ/GpvN"/>
</dbReference>
<protein>
    <submittedName>
        <fullName evidence="3">AAA domain (Dynein-related subfamily)</fullName>
    </submittedName>
</protein>
<evidence type="ECO:0000256" key="1">
    <source>
        <dbReference type="SAM" id="MobiDB-lite"/>
    </source>
</evidence>
<dbReference type="Pfam" id="PF07728">
    <property type="entry name" value="AAA_5"/>
    <property type="match status" value="1"/>
</dbReference>
<proteinExistence type="predicted"/>
<feature type="region of interest" description="Disordered" evidence="1">
    <location>
        <begin position="1"/>
        <end position="23"/>
    </location>
</feature>
<dbReference type="PANTHER" id="PTHR42759:SF1">
    <property type="entry name" value="MAGNESIUM-CHELATASE SUBUNIT CHLD"/>
    <property type="match status" value="1"/>
</dbReference>